<reference evidence="3" key="1">
    <citation type="journal article" date="2021" name="Syst. Appl. Microbiol.">
        <title>Roseomonas hellenica sp. nov., isolated from roots of wild-growing Alkanna tinctoria.</title>
        <authorList>
            <person name="Rat A."/>
            <person name="Naranjo H.D."/>
            <person name="Lebbe L."/>
            <person name="Cnockaert M."/>
            <person name="Krigas N."/>
            <person name="Grigoriadou K."/>
            <person name="Maloupa E."/>
            <person name="Willems A."/>
        </authorList>
    </citation>
    <scope>NUCLEOTIDE SEQUENCE [LARGE SCALE GENOMIC DNA]</scope>
    <source>
        <strain evidence="3">LMG 31159</strain>
    </source>
</reference>
<dbReference type="PANTHER" id="PTHR35006:SF4">
    <property type="entry name" value="BLR7706 PROTEIN"/>
    <property type="match status" value="1"/>
</dbReference>
<dbReference type="Gene3D" id="3.10.180.10">
    <property type="entry name" value="2,3-Dihydroxybiphenyl 1,2-Dioxygenase, domain 1"/>
    <property type="match status" value="1"/>
</dbReference>
<evidence type="ECO:0000313" key="3">
    <source>
        <dbReference type="Proteomes" id="UP000698752"/>
    </source>
</evidence>
<feature type="compositionally biased region" description="Polar residues" evidence="1">
    <location>
        <begin position="1"/>
        <end position="10"/>
    </location>
</feature>
<dbReference type="Proteomes" id="UP000698752">
    <property type="component" value="Unassembled WGS sequence"/>
</dbReference>
<dbReference type="PANTHER" id="PTHR35006">
    <property type="entry name" value="GLYOXALASE FAMILY PROTEIN (AFU_ORTHOLOGUE AFUA_5G14830)"/>
    <property type="match status" value="1"/>
</dbReference>
<dbReference type="EMBL" id="JAAEDI010000004">
    <property type="protein sequence ID" value="MBR0649019.1"/>
    <property type="molecule type" value="Genomic_DNA"/>
</dbReference>
<gene>
    <name evidence="2" type="ORF">GXW78_05045</name>
</gene>
<feature type="region of interest" description="Disordered" evidence="1">
    <location>
        <begin position="1"/>
        <end position="33"/>
    </location>
</feature>
<name>A0ABS5EDD7_9PROT</name>
<sequence>MITSQRSKGSQEGDEAALVHGGHSDGAPGLRPQYDPHYYGAFVRDPDGNKIEAVTYSAD</sequence>
<evidence type="ECO:0000256" key="1">
    <source>
        <dbReference type="SAM" id="MobiDB-lite"/>
    </source>
</evidence>
<keyword evidence="3" id="KW-1185">Reference proteome</keyword>
<dbReference type="SUPFAM" id="SSF54593">
    <property type="entry name" value="Glyoxalase/Bleomycin resistance protein/Dihydroxybiphenyl dioxygenase"/>
    <property type="match status" value="1"/>
</dbReference>
<proteinExistence type="predicted"/>
<accession>A0ABS5EDD7</accession>
<dbReference type="InterPro" id="IPR029068">
    <property type="entry name" value="Glyas_Bleomycin-R_OHBP_Dase"/>
</dbReference>
<organism evidence="2 3">
    <name type="scientific">Neoroseomonas terrae</name>
    <dbReference type="NCBI Taxonomy" id="424799"/>
    <lineage>
        <taxon>Bacteria</taxon>
        <taxon>Pseudomonadati</taxon>
        <taxon>Pseudomonadota</taxon>
        <taxon>Alphaproteobacteria</taxon>
        <taxon>Acetobacterales</taxon>
        <taxon>Acetobacteraceae</taxon>
        <taxon>Neoroseomonas</taxon>
    </lineage>
</organism>
<evidence type="ECO:0008006" key="4">
    <source>
        <dbReference type="Google" id="ProtNLM"/>
    </source>
</evidence>
<protein>
    <recommendedName>
        <fullName evidence="4">VOC family protein</fullName>
    </recommendedName>
</protein>
<comment type="caution">
    <text evidence="2">The sequence shown here is derived from an EMBL/GenBank/DDBJ whole genome shotgun (WGS) entry which is preliminary data.</text>
</comment>
<evidence type="ECO:0000313" key="2">
    <source>
        <dbReference type="EMBL" id="MBR0649019.1"/>
    </source>
</evidence>